<name>A0ABS3KGP0_9PROT</name>
<dbReference type="PIRSF" id="PIRSF021700">
    <property type="entry name" value="3_dmu_93_MTrfase"/>
    <property type="match status" value="1"/>
</dbReference>
<protein>
    <submittedName>
        <fullName evidence="2">VOC family protein</fullName>
    </submittedName>
</protein>
<organism evidence="2 3">
    <name type="scientific">Roseomonas marmotae</name>
    <dbReference type="NCBI Taxonomy" id="2768161"/>
    <lineage>
        <taxon>Bacteria</taxon>
        <taxon>Pseudomonadati</taxon>
        <taxon>Pseudomonadota</taxon>
        <taxon>Alphaproteobacteria</taxon>
        <taxon>Acetobacterales</taxon>
        <taxon>Roseomonadaceae</taxon>
        <taxon>Roseomonas</taxon>
    </lineage>
</organism>
<dbReference type="RefSeq" id="WP_207449863.1">
    <property type="nucleotide sequence ID" value="NZ_CP061091.1"/>
</dbReference>
<dbReference type="EMBL" id="JACTNF010000026">
    <property type="protein sequence ID" value="MBO1076642.1"/>
    <property type="molecule type" value="Genomic_DNA"/>
</dbReference>
<dbReference type="CDD" id="cd06588">
    <property type="entry name" value="PhnB_like"/>
    <property type="match status" value="1"/>
</dbReference>
<dbReference type="InterPro" id="IPR029068">
    <property type="entry name" value="Glyas_Bleomycin-R_OHBP_Dase"/>
</dbReference>
<evidence type="ECO:0000313" key="3">
    <source>
        <dbReference type="Proteomes" id="UP001518990"/>
    </source>
</evidence>
<gene>
    <name evidence="2" type="ORF">IAI60_18665</name>
</gene>
<comment type="caution">
    <text evidence="2">The sequence shown here is derived from an EMBL/GenBank/DDBJ whole genome shotgun (WGS) entry which is preliminary data.</text>
</comment>
<evidence type="ECO:0000259" key="1">
    <source>
        <dbReference type="Pfam" id="PF06983"/>
    </source>
</evidence>
<dbReference type="PANTHER" id="PTHR33990">
    <property type="entry name" value="PROTEIN YJDN-RELATED"/>
    <property type="match status" value="1"/>
</dbReference>
<dbReference type="Gene3D" id="3.10.180.10">
    <property type="entry name" value="2,3-Dihydroxybiphenyl 1,2-Dioxygenase, domain 1"/>
    <property type="match status" value="1"/>
</dbReference>
<evidence type="ECO:0000313" key="2">
    <source>
        <dbReference type="EMBL" id="MBO1076642.1"/>
    </source>
</evidence>
<dbReference type="InterPro" id="IPR009725">
    <property type="entry name" value="3_dmu_93_MTrfase"/>
</dbReference>
<dbReference type="PANTHER" id="PTHR33990:SF2">
    <property type="entry name" value="PHNB-LIKE DOMAIN-CONTAINING PROTEIN"/>
    <property type="match status" value="1"/>
</dbReference>
<dbReference type="InterPro" id="IPR028973">
    <property type="entry name" value="PhnB-like"/>
</dbReference>
<sequence length="162" mass="17332">MQSGITTCLWFDGRAEEAAAFYTAAFRAGGREASVGEVLRNPGPAPGPAGRVLLVPFTLHGQSFLALNGGPEFCFTPAVSLCVICDSQGELDRFWDLLGDGGRPDQCGWLTDRFGLSWQIFPAMLPRLAADPDTARGARVMTAMMGMTKLDIAALEAAYRGE</sequence>
<dbReference type="Pfam" id="PF06983">
    <property type="entry name" value="3-dmu-9_3-mt"/>
    <property type="match status" value="1"/>
</dbReference>
<proteinExistence type="predicted"/>
<dbReference type="SUPFAM" id="SSF54593">
    <property type="entry name" value="Glyoxalase/Bleomycin resistance protein/Dihydroxybiphenyl dioxygenase"/>
    <property type="match status" value="1"/>
</dbReference>
<reference evidence="2 3" key="1">
    <citation type="submission" date="2020-09" db="EMBL/GenBank/DDBJ databases">
        <title>Roseomonas.</title>
        <authorList>
            <person name="Zhu W."/>
        </authorList>
    </citation>
    <scope>NUCLEOTIDE SEQUENCE [LARGE SCALE GENOMIC DNA]</scope>
    <source>
        <strain evidence="2 3">1311</strain>
    </source>
</reference>
<feature type="domain" description="PhnB-like" evidence="1">
    <location>
        <begin position="4"/>
        <end position="120"/>
    </location>
</feature>
<keyword evidence="3" id="KW-1185">Reference proteome</keyword>
<accession>A0ABS3KGP0</accession>
<dbReference type="Proteomes" id="UP001518990">
    <property type="component" value="Unassembled WGS sequence"/>
</dbReference>